<evidence type="ECO:0000256" key="1">
    <source>
        <dbReference type="ARBA" id="ARBA00023015"/>
    </source>
</evidence>
<protein>
    <submittedName>
        <fullName evidence="6">Regulatory protein, luxR family</fullName>
    </submittedName>
</protein>
<dbReference type="EMBL" id="FMCW01000017">
    <property type="protein sequence ID" value="SCE97828.1"/>
    <property type="molecule type" value="Genomic_DNA"/>
</dbReference>
<dbReference type="SUPFAM" id="SSF46894">
    <property type="entry name" value="C-terminal effector domain of the bipartite response regulators"/>
    <property type="match status" value="1"/>
</dbReference>
<dbReference type="GO" id="GO:0006355">
    <property type="term" value="P:regulation of DNA-templated transcription"/>
    <property type="evidence" value="ECO:0007669"/>
    <property type="project" value="InterPro"/>
</dbReference>
<keyword evidence="1" id="KW-0805">Transcription regulation</keyword>
<dbReference type="PANTHER" id="PTHR44688">
    <property type="entry name" value="DNA-BINDING TRANSCRIPTIONAL ACTIVATOR DEVR_DOSR"/>
    <property type="match status" value="1"/>
</dbReference>
<dbReference type="InterPro" id="IPR011990">
    <property type="entry name" value="TPR-like_helical_dom_sf"/>
</dbReference>
<evidence type="ECO:0000313" key="7">
    <source>
        <dbReference type="Proteomes" id="UP000199375"/>
    </source>
</evidence>
<dbReference type="SMART" id="SM00421">
    <property type="entry name" value="HTH_LUXR"/>
    <property type="match status" value="1"/>
</dbReference>
<dbReference type="Gene3D" id="1.10.10.10">
    <property type="entry name" value="Winged helix-like DNA-binding domain superfamily/Winged helix DNA-binding domain"/>
    <property type="match status" value="1"/>
</dbReference>
<organism evidence="6 7">
    <name type="scientific">Micromonospora haikouensis</name>
    <dbReference type="NCBI Taxonomy" id="686309"/>
    <lineage>
        <taxon>Bacteria</taxon>
        <taxon>Bacillati</taxon>
        <taxon>Actinomycetota</taxon>
        <taxon>Actinomycetes</taxon>
        <taxon>Micromonosporales</taxon>
        <taxon>Micromonosporaceae</taxon>
        <taxon>Micromonospora</taxon>
    </lineage>
</organism>
<dbReference type="Pfam" id="PF00196">
    <property type="entry name" value="GerE"/>
    <property type="match status" value="1"/>
</dbReference>
<dbReference type="InterPro" id="IPR000792">
    <property type="entry name" value="Tscrpt_reg_LuxR_C"/>
</dbReference>
<evidence type="ECO:0000256" key="4">
    <source>
        <dbReference type="SAM" id="MobiDB-lite"/>
    </source>
</evidence>
<keyword evidence="2" id="KW-0238">DNA-binding</keyword>
<dbReference type="CDD" id="cd06170">
    <property type="entry name" value="LuxR_C_like"/>
    <property type="match status" value="1"/>
</dbReference>
<dbReference type="Proteomes" id="UP000199375">
    <property type="component" value="Unassembled WGS sequence"/>
</dbReference>
<evidence type="ECO:0000313" key="6">
    <source>
        <dbReference type="EMBL" id="SCE97828.1"/>
    </source>
</evidence>
<dbReference type="AlphaFoldDB" id="A0A1C4WNT8"/>
<reference evidence="6 7" key="1">
    <citation type="submission" date="2016-06" db="EMBL/GenBank/DDBJ databases">
        <authorList>
            <person name="Kjaerup R.B."/>
            <person name="Dalgaard T.S."/>
            <person name="Juul-Madsen H.R."/>
        </authorList>
    </citation>
    <scope>NUCLEOTIDE SEQUENCE [LARGE SCALE GENOMIC DNA]</scope>
    <source>
        <strain evidence="6 7">DSM 45626</strain>
    </source>
</reference>
<dbReference type="InterPro" id="IPR036388">
    <property type="entry name" value="WH-like_DNA-bd_sf"/>
</dbReference>
<keyword evidence="3" id="KW-0804">Transcription</keyword>
<feature type="region of interest" description="Disordered" evidence="4">
    <location>
        <begin position="1"/>
        <end position="22"/>
    </location>
</feature>
<gene>
    <name evidence="6" type="ORF">GA0070558_11712</name>
</gene>
<evidence type="ECO:0000256" key="2">
    <source>
        <dbReference type="ARBA" id="ARBA00023125"/>
    </source>
</evidence>
<accession>A0A1C4WNT8</accession>
<feature type="region of interest" description="Disordered" evidence="4">
    <location>
        <begin position="408"/>
        <end position="431"/>
    </location>
</feature>
<name>A0A1C4WNT8_9ACTN</name>
<sequence>MSAGGGRGDTGEIPGLDPGSTLTGVSTEIVAERLLSAADSADPDRAARLAFRAFVALSRTADSHQMLPFLARARKAHDAVRSPRTELIHCTLAGTAATRAGLADGPDYLDKALRIFDQNAFGDDPVLVECALTAALTLMRPQEARRFAPLVAALDLAPLDRARLLALIGAGDAWAGNLVRGQAELREAVRLAALCDSLDVQAEATSWLAKCDALRGDLDEAADHLDQARELAARVGSAWVARHLPECTVALAFARGDHDAWVGLLELVVATDAGVTAGLQHEHRWELATHHALAGRPGLAATLLADVADPPASWPGGPVLPAWRAWILDPDSPATAAALTAALGRLTRPIERLLAARVAWLLGAHHGRSGRRGEAARLLEQASAGYARAGAAGLLALVLKDLRLLGGRPPTTGPGGAGPAGTDPPPAPAFPVAAGRPALTDAEARVAAAIADGLSNREAAQRLFVSVKTIEFHLGNIFRKLGVRNRTELAARRARTG</sequence>
<dbReference type="PANTHER" id="PTHR44688:SF16">
    <property type="entry name" value="DNA-BINDING TRANSCRIPTIONAL ACTIVATOR DEVR_DOSR"/>
    <property type="match status" value="1"/>
</dbReference>
<dbReference type="Gene3D" id="1.25.40.10">
    <property type="entry name" value="Tetratricopeptide repeat domain"/>
    <property type="match status" value="1"/>
</dbReference>
<evidence type="ECO:0000256" key="3">
    <source>
        <dbReference type="ARBA" id="ARBA00023163"/>
    </source>
</evidence>
<dbReference type="InterPro" id="IPR016032">
    <property type="entry name" value="Sig_transdc_resp-reg_C-effctor"/>
</dbReference>
<dbReference type="GO" id="GO:0003677">
    <property type="term" value="F:DNA binding"/>
    <property type="evidence" value="ECO:0007669"/>
    <property type="project" value="UniProtKB-KW"/>
</dbReference>
<feature type="domain" description="HTH luxR-type" evidence="5">
    <location>
        <begin position="432"/>
        <end position="497"/>
    </location>
</feature>
<dbReference type="PROSITE" id="PS50043">
    <property type="entry name" value="HTH_LUXR_2"/>
    <property type="match status" value="1"/>
</dbReference>
<dbReference type="PRINTS" id="PR00038">
    <property type="entry name" value="HTHLUXR"/>
</dbReference>
<proteinExistence type="predicted"/>
<evidence type="ECO:0000259" key="5">
    <source>
        <dbReference type="PROSITE" id="PS50043"/>
    </source>
</evidence>